<evidence type="ECO:0000256" key="2">
    <source>
        <dbReference type="ARBA" id="ARBA00022898"/>
    </source>
</evidence>
<comment type="similarity">
    <text evidence="1">In the C-terminal section; belongs to the class-I pyridoxal-phosphate-dependent aminotransferase family.</text>
</comment>
<keyword evidence="8" id="KW-1185">Reference proteome</keyword>
<dbReference type="PANTHER" id="PTHR46577:SF1">
    <property type="entry name" value="HTH-TYPE TRANSCRIPTIONAL REGULATORY PROTEIN GABR"/>
    <property type="match status" value="1"/>
</dbReference>
<dbReference type="Pfam" id="PF00155">
    <property type="entry name" value="Aminotran_1_2"/>
    <property type="match status" value="1"/>
</dbReference>
<keyword evidence="2" id="KW-0663">Pyridoxal phosphate</keyword>
<keyword evidence="3" id="KW-0805">Transcription regulation</keyword>
<dbReference type="InterPro" id="IPR004839">
    <property type="entry name" value="Aminotransferase_I/II_large"/>
</dbReference>
<evidence type="ECO:0000256" key="5">
    <source>
        <dbReference type="ARBA" id="ARBA00023163"/>
    </source>
</evidence>
<dbReference type="PANTHER" id="PTHR46577">
    <property type="entry name" value="HTH-TYPE TRANSCRIPTIONAL REGULATORY PROTEIN GABR"/>
    <property type="match status" value="1"/>
</dbReference>
<proteinExistence type="inferred from homology"/>
<keyword evidence="7" id="KW-0808">Transferase</keyword>
<dbReference type="PRINTS" id="PR00035">
    <property type="entry name" value="HTHGNTR"/>
</dbReference>
<reference evidence="7 8" key="1">
    <citation type="submission" date="2020-06" db="EMBL/GenBank/DDBJ databases">
        <title>Actinokineospora xiongansis sp. nov., isolated from soil of Baiyangdian.</title>
        <authorList>
            <person name="Zhang X."/>
        </authorList>
    </citation>
    <scope>NUCLEOTIDE SEQUENCE [LARGE SCALE GENOMIC DNA]</scope>
    <source>
        <strain evidence="7 8">HBU206404</strain>
    </source>
</reference>
<dbReference type="InterPro" id="IPR015421">
    <property type="entry name" value="PyrdxlP-dep_Trfase_major"/>
</dbReference>
<dbReference type="InterPro" id="IPR036388">
    <property type="entry name" value="WH-like_DNA-bd_sf"/>
</dbReference>
<dbReference type="SUPFAM" id="SSF53383">
    <property type="entry name" value="PLP-dependent transferases"/>
    <property type="match status" value="1"/>
</dbReference>
<dbReference type="Gene3D" id="1.10.10.10">
    <property type="entry name" value="Winged helix-like DNA-binding domain superfamily/Winged helix DNA-binding domain"/>
    <property type="match status" value="1"/>
</dbReference>
<keyword evidence="4" id="KW-0238">DNA-binding</keyword>
<keyword evidence="7" id="KW-0032">Aminotransferase</keyword>
<organism evidence="7 8">
    <name type="scientific">Actinokineospora xionganensis</name>
    <dbReference type="NCBI Taxonomy" id="2684470"/>
    <lineage>
        <taxon>Bacteria</taxon>
        <taxon>Bacillati</taxon>
        <taxon>Actinomycetota</taxon>
        <taxon>Actinomycetes</taxon>
        <taxon>Pseudonocardiales</taxon>
        <taxon>Pseudonocardiaceae</taxon>
        <taxon>Actinokineospora</taxon>
    </lineage>
</organism>
<evidence type="ECO:0000259" key="6">
    <source>
        <dbReference type="PROSITE" id="PS50949"/>
    </source>
</evidence>
<name>A0ABR7L060_9PSEU</name>
<accession>A0ABR7L060</accession>
<dbReference type="InterPro" id="IPR036390">
    <property type="entry name" value="WH_DNA-bd_sf"/>
</dbReference>
<gene>
    <name evidence="7" type="ORF">GPZ80_02650</name>
</gene>
<evidence type="ECO:0000313" key="7">
    <source>
        <dbReference type="EMBL" id="MBC6446071.1"/>
    </source>
</evidence>
<evidence type="ECO:0000313" key="8">
    <source>
        <dbReference type="Proteomes" id="UP000734823"/>
    </source>
</evidence>
<dbReference type="EMBL" id="JABVED010000001">
    <property type="protein sequence ID" value="MBC6446071.1"/>
    <property type="molecule type" value="Genomic_DNA"/>
</dbReference>
<dbReference type="InterPro" id="IPR015424">
    <property type="entry name" value="PyrdxlP-dep_Trfase"/>
</dbReference>
<dbReference type="SUPFAM" id="SSF46785">
    <property type="entry name" value="Winged helix' DNA-binding domain"/>
    <property type="match status" value="1"/>
</dbReference>
<dbReference type="Gene3D" id="3.40.640.10">
    <property type="entry name" value="Type I PLP-dependent aspartate aminotransferase-like (Major domain)"/>
    <property type="match status" value="1"/>
</dbReference>
<dbReference type="CDD" id="cd00609">
    <property type="entry name" value="AAT_like"/>
    <property type="match status" value="1"/>
</dbReference>
<dbReference type="SMART" id="SM00345">
    <property type="entry name" value="HTH_GNTR"/>
    <property type="match status" value="1"/>
</dbReference>
<protein>
    <submittedName>
        <fullName evidence="7">PLP-dependent aminotransferase family protein</fullName>
    </submittedName>
</protein>
<dbReference type="RefSeq" id="WP_187218110.1">
    <property type="nucleotide sequence ID" value="NZ_JABVED010000001.1"/>
</dbReference>
<evidence type="ECO:0000256" key="1">
    <source>
        <dbReference type="ARBA" id="ARBA00005384"/>
    </source>
</evidence>
<dbReference type="Pfam" id="PF00392">
    <property type="entry name" value="GntR"/>
    <property type="match status" value="1"/>
</dbReference>
<dbReference type="Proteomes" id="UP000734823">
    <property type="component" value="Unassembled WGS sequence"/>
</dbReference>
<sequence length="470" mass="50766">MDIHVTLSGRGGLSAQIYRQLLDAVLDGRLRPGERLPPSRELAGRLSVSRNTVGVAYDRLTAEGFLVGRVGAGTFVCDRPATRSRSARASAEVLPRARWRSVPVEAPSWEPRFDFRVGVPDVELFPWATWRRLVSSSLRRSAVRSADYADPAGERVLREAVARHVGLARSVHAGPDDVVITQGAQQALDLIARVLVDPGDVVAVEEPGYLPARRLFAAHGARVVGVPVDAEGLVVAALPSSARVVYTTPSHQFPLGIPMSVARRAELLAWAGRRGAVVVEDDYDSEFRFSDRPLEPLQSLDGQGRVIYVGTFSKTLLPALRLGFLVAAPAVRQAVRAARQLGDWHGEVTGQLALAKFIDEGLLARHVRRAGREYGRRHARIVAVLERDFAGVATLVPSAAGLHVFAETSTSLDARVAGAREVGVNTLEGLCEHTGGRSGFALGFGTIRYEEIDEGLARLRECLADSGCPR</sequence>
<comment type="caution">
    <text evidence="7">The sequence shown here is derived from an EMBL/GenBank/DDBJ whole genome shotgun (WGS) entry which is preliminary data.</text>
</comment>
<evidence type="ECO:0000256" key="4">
    <source>
        <dbReference type="ARBA" id="ARBA00023125"/>
    </source>
</evidence>
<evidence type="ECO:0000256" key="3">
    <source>
        <dbReference type="ARBA" id="ARBA00023015"/>
    </source>
</evidence>
<dbReference type="InterPro" id="IPR051446">
    <property type="entry name" value="HTH_trans_reg/aminotransferase"/>
</dbReference>
<feature type="domain" description="HTH gntR-type" evidence="6">
    <location>
        <begin position="11"/>
        <end position="79"/>
    </location>
</feature>
<dbReference type="CDD" id="cd07377">
    <property type="entry name" value="WHTH_GntR"/>
    <property type="match status" value="1"/>
</dbReference>
<dbReference type="InterPro" id="IPR000524">
    <property type="entry name" value="Tscrpt_reg_HTH_GntR"/>
</dbReference>
<dbReference type="PROSITE" id="PS50949">
    <property type="entry name" value="HTH_GNTR"/>
    <property type="match status" value="1"/>
</dbReference>
<keyword evidence="5" id="KW-0804">Transcription</keyword>
<dbReference type="GO" id="GO:0008483">
    <property type="term" value="F:transaminase activity"/>
    <property type="evidence" value="ECO:0007669"/>
    <property type="project" value="UniProtKB-KW"/>
</dbReference>